<evidence type="ECO:0000313" key="1">
    <source>
        <dbReference type="EMBL" id="MBX52669.1"/>
    </source>
</evidence>
<proteinExistence type="predicted"/>
<sequence length="75" mass="8694">MESKAAFRFSKEKKKLKKLQTPLQESWSRKGQLVQLHPLAREKLGNLRVLIAQFRLLKGKLSQHQSRIVRNSAGK</sequence>
<dbReference type="EMBL" id="GGEC01072185">
    <property type="protein sequence ID" value="MBX52669.1"/>
    <property type="molecule type" value="Transcribed_RNA"/>
</dbReference>
<reference evidence="1" key="1">
    <citation type="submission" date="2018-02" db="EMBL/GenBank/DDBJ databases">
        <title>Rhizophora mucronata_Transcriptome.</title>
        <authorList>
            <person name="Meera S.P."/>
            <person name="Sreeshan A."/>
            <person name="Augustine A."/>
        </authorList>
    </citation>
    <scope>NUCLEOTIDE SEQUENCE</scope>
    <source>
        <tissue evidence="1">Leaf</tissue>
    </source>
</reference>
<name>A0A2P2PDC2_RHIMU</name>
<organism evidence="1">
    <name type="scientific">Rhizophora mucronata</name>
    <name type="common">Asiatic mangrove</name>
    <dbReference type="NCBI Taxonomy" id="61149"/>
    <lineage>
        <taxon>Eukaryota</taxon>
        <taxon>Viridiplantae</taxon>
        <taxon>Streptophyta</taxon>
        <taxon>Embryophyta</taxon>
        <taxon>Tracheophyta</taxon>
        <taxon>Spermatophyta</taxon>
        <taxon>Magnoliopsida</taxon>
        <taxon>eudicotyledons</taxon>
        <taxon>Gunneridae</taxon>
        <taxon>Pentapetalae</taxon>
        <taxon>rosids</taxon>
        <taxon>fabids</taxon>
        <taxon>Malpighiales</taxon>
        <taxon>Rhizophoraceae</taxon>
        <taxon>Rhizophora</taxon>
    </lineage>
</organism>
<dbReference type="AlphaFoldDB" id="A0A2P2PDC2"/>
<accession>A0A2P2PDC2</accession>
<protein>
    <submittedName>
        <fullName evidence="1">Uncharacterized protein MANES_S017800</fullName>
    </submittedName>
</protein>